<evidence type="ECO:0000256" key="1">
    <source>
        <dbReference type="ARBA" id="ARBA00006817"/>
    </source>
</evidence>
<dbReference type="SUPFAM" id="SSF55961">
    <property type="entry name" value="Bet v1-like"/>
    <property type="match status" value="1"/>
</dbReference>
<comment type="caution">
    <text evidence="3">The sequence shown here is derived from an EMBL/GenBank/DDBJ whole genome shotgun (WGS) entry which is preliminary data.</text>
</comment>
<dbReference type="RefSeq" id="WP_184495583.1">
    <property type="nucleotide sequence ID" value="NZ_JACIJO010000002.1"/>
</dbReference>
<evidence type="ECO:0000259" key="2">
    <source>
        <dbReference type="Pfam" id="PF08327"/>
    </source>
</evidence>
<dbReference type="CDD" id="cd07814">
    <property type="entry name" value="SRPBCC_CalC_Aha1-like"/>
    <property type="match status" value="1"/>
</dbReference>
<name>A0A841MFT5_9BACT</name>
<gene>
    <name evidence="3" type="ORF">FHS59_002650</name>
</gene>
<keyword evidence="4" id="KW-1185">Reference proteome</keyword>
<dbReference type="InterPro" id="IPR013538">
    <property type="entry name" value="ASHA1/2-like_C"/>
</dbReference>
<accession>A0A841MFT5</accession>
<evidence type="ECO:0000313" key="3">
    <source>
        <dbReference type="EMBL" id="MBB6327022.1"/>
    </source>
</evidence>
<evidence type="ECO:0000313" key="4">
    <source>
        <dbReference type="Proteomes" id="UP000588604"/>
    </source>
</evidence>
<dbReference type="Gene3D" id="3.30.530.20">
    <property type="match status" value="1"/>
</dbReference>
<sequence>MKDFEKLRFEILINASVENVYRNMIQKSTYEEWTTVFSPTSSFEGNWEEGSKILFVGFDENGNKGGMVSRIEKNIPNKYVSIEHLGELKDGKEILGTPEVQAWAGAHENYIFEAKGKQTLLKIELDSNKEFEEYFAGIWPKALEKLKEICER</sequence>
<feature type="domain" description="Activator of Hsp90 ATPase homologue 1/2-like C-terminal" evidence="2">
    <location>
        <begin position="14"/>
        <end position="150"/>
    </location>
</feature>
<comment type="similarity">
    <text evidence="1">Belongs to the AHA1 family.</text>
</comment>
<dbReference type="Proteomes" id="UP000588604">
    <property type="component" value="Unassembled WGS sequence"/>
</dbReference>
<dbReference type="Pfam" id="PF08327">
    <property type="entry name" value="AHSA1"/>
    <property type="match status" value="1"/>
</dbReference>
<protein>
    <submittedName>
        <fullName evidence="3">Uncharacterized protein YndB with AHSA1/START domain</fullName>
    </submittedName>
</protein>
<proteinExistence type="inferred from homology"/>
<dbReference type="EMBL" id="JACIJO010000002">
    <property type="protein sequence ID" value="MBB6327022.1"/>
    <property type="molecule type" value="Genomic_DNA"/>
</dbReference>
<reference evidence="3 4" key="1">
    <citation type="submission" date="2020-08" db="EMBL/GenBank/DDBJ databases">
        <title>Genomic Encyclopedia of Type Strains, Phase IV (KMG-IV): sequencing the most valuable type-strain genomes for metagenomic binning, comparative biology and taxonomic classification.</title>
        <authorList>
            <person name="Goeker M."/>
        </authorList>
    </citation>
    <scope>NUCLEOTIDE SEQUENCE [LARGE SCALE GENOMIC DNA]</scope>
    <source>
        <strain evidence="3 4">DSM 102044</strain>
    </source>
</reference>
<organism evidence="3 4">
    <name type="scientific">Algoriphagus iocasae</name>
    <dbReference type="NCBI Taxonomy" id="1836499"/>
    <lineage>
        <taxon>Bacteria</taxon>
        <taxon>Pseudomonadati</taxon>
        <taxon>Bacteroidota</taxon>
        <taxon>Cytophagia</taxon>
        <taxon>Cytophagales</taxon>
        <taxon>Cyclobacteriaceae</taxon>
        <taxon>Algoriphagus</taxon>
    </lineage>
</organism>
<dbReference type="AlphaFoldDB" id="A0A841MFT5"/>
<dbReference type="InterPro" id="IPR023393">
    <property type="entry name" value="START-like_dom_sf"/>
</dbReference>